<evidence type="ECO:0000313" key="2">
    <source>
        <dbReference type="Proteomes" id="UP000320888"/>
    </source>
</evidence>
<dbReference type="Proteomes" id="UP000320888">
    <property type="component" value="Unassembled WGS sequence"/>
</dbReference>
<name>A0A553ZIT0_9ACTN</name>
<keyword evidence="2" id="KW-1185">Reference proteome</keyword>
<dbReference type="RefSeq" id="WP_143940274.1">
    <property type="nucleotide sequence ID" value="NZ_VKLS01000122.1"/>
</dbReference>
<evidence type="ECO:0000313" key="1">
    <source>
        <dbReference type="EMBL" id="TSB41320.1"/>
    </source>
</evidence>
<dbReference type="EMBL" id="VKLS01000122">
    <property type="protein sequence ID" value="TSB41320.1"/>
    <property type="molecule type" value="Genomic_DNA"/>
</dbReference>
<dbReference type="AlphaFoldDB" id="A0A553ZIT0"/>
<protein>
    <submittedName>
        <fullName evidence="1">Uncharacterized protein</fullName>
    </submittedName>
</protein>
<organism evidence="1 2">
    <name type="scientific">Streptomyces benahoarensis</name>
    <dbReference type="NCBI Taxonomy" id="2595054"/>
    <lineage>
        <taxon>Bacteria</taxon>
        <taxon>Bacillati</taxon>
        <taxon>Actinomycetota</taxon>
        <taxon>Actinomycetes</taxon>
        <taxon>Kitasatosporales</taxon>
        <taxon>Streptomycetaceae</taxon>
        <taxon>Streptomyces</taxon>
    </lineage>
</organism>
<accession>A0A553ZIT0</accession>
<comment type="caution">
    <text evidence="1">The sequence shown here is derived from an EMBL/GenBank/DDBJ whole genome shotgun (WGS) entry which is preliminary data.</text>
</comment>
<gene>
    <name evidence="1" type="ORF">FNZ23_12665</name>
</gene>
<reference evidence="1 2" key="1">
    <citation type="submission" date="2019-07" db="EMBL/GenBank/DDBJ databases">
        <title>Draft genome for Streptomyces benahoarensis MZ03-48.</title>
        <authorList>
            <person name="Gonzalez-Pimentel J.L."/>
        </authorList>
    </citation>
    <scope>NUCLEOTIDE SEQUENCE [LARGE SCALE GENOMIC DNA]</scope>
    <source>
        <strain evidence="1 2">MZ03-48</strain>
    </source>
</reference>
<sequence length="139" mass="14609">MGMDLARAGSKVAELFVDGVTYTVATAKLGLASMAMLALSESVRGAYNYVEDCARQVDTLADTASAMWVSGAVVDAHRDAAGVMRGVLSDAESLAAEAEEMAGDFRAAKDGHEADYGPVHDAIVSKPGELATREYYSNR</sequence>
<dbReference type="OrthoDB" id="4320490at2"/>
<proteinExistence type="predicted"/>